<dbReference type="InterPro" id="IPR050090">
    <property type="entry name" value="Tyrosine_recombinase_XerCD"/>
</dbReference>
<evidence type="ECO:0000256" key="4">
    <source>
        <dbReference type="ARBA" id="ARBA00023172"/>
    </source>
</evidence>
<dbReference type="RefSeq" id="WP_169070578.1">
    <property type="nucleotide sequence ID" value="NZ_JAZKUC010000001.1"/>
</dbReference>
<evidence type="ECO:0000313" key="7">
    <source>
        <dbReference type="Proteomes" id="UP000886469"/>
    </source>
</evidence>
<dbReference type="EMBL" id="SPMX01000032">
    <property type="protein sequence ID" value="NMQ05958.1"/>
    <property type="molecule type" value="Genomic_DNA"/>
</dbReference>
<dbReference type="Proteomes" id="UP000886469">
    <property type="component" value="Unassembled WGS sequence"/>
</dbReference>
<keyword evidence="2" id="KW-0229">DNA integration</keyword>
<reference evidence="6" key="1">
    <citation type="submission" date="2019-03" db="EMBL/GenBank/DDBJ databases">
        <title>Metabolic reconstructions from genomes of highly enriched 'Candidatus Accumulibacter' and 'Candidatus Competibacter' bioreactor populations.</title>
        <authorList>
            <person name="Annavajhala M.K."/>
            <person name="Welles L."/>
            <person name="Abbas B."/>
            <person name="Sorokin D."/>
            <person name="Park H."/>
            <person name="Van Loosdrecht M."/>
            <person name="Chandran K."/>
        </authorList>
    </citation>
    <scope>NUCLEOTIDE SEQUENCE</scope>
    <source>
        <strain evidence="6">SBR_L</strain>
    </source>
</reference>
<evidence type="ECO:0000256" key="2">
    <source>
        <dbReference type="ARBA" id="ARBA00022908"/>
    </source>
</evidence>
<dbReference type="Pfam" id="PF00589">
    <property type="entry name" value="Phage_integrase"/>
    <property type="match status" value="1"/>
</dbReference>
<keyword evidence="4" id="KW-0233">DNA recombination</keyword>
<evidence type="ECO:0000256" key="3">
    <source>
        <dbReference type="ARBA" id="ARBA00023125"/>
    </source>
</evidence>
<keyword evidence="7" id="KW-1185">Reference proteome</keyword>
<name>A0ABX1TC38_9PROT</name>
<feature type="domain" description="Tyr recombinase" evidence="5">
    <location>
        <begin position="100"/>
        <end position="282"/>
    </location>
</feature>
<comment type="similarity">
    <text evidence="1">Belongs to the 'phage' integrase family.</text>
</comment>
<dbReference type="PROSITE" id="PS51898">
    <property type="entry name" value="TYR_RECOMBINASE"/>
    <property type="match status" value="1"/>
</dbReference>
<dbReference type="PANTHER" id="PTHR30349">
    <property type="entry name" value="PHAGE INTEGRASE-RELATED"/>
    <property type="match status" value="1"/>
</dbReference>
<protein>
    <submittedName>
        <fullName evidence="6">Integrase</fullName>
    </submittedName>
</protein>
<dbReference type="Gene3D" id="1.10.150.130">
    <property type="match status" value="1"/>
</dbReference>
<evidence type="ECO:0000259" key="5">
    <source>
        <dbReference type="PROSITE" id="PS51898"/>
    </source>
</evidence>
<dbReference type="CDD" id="cd01193">
    <property type="entry name" value="INT_IntI_C"/>
    <property type="match status" value="1"/>
</dbReference>
<dbReference type="InterPro" id="IPR004107">
    <property type="entry name" value="Integrase_SAM-like_N"/>
</dbReference>
<proteinExistence type="inferred from homology"/>
<dbReference type="Gene3D" id="1.10.443.10">
    <property type="entry name" value="Intergrase catalytic core"/>
    <property type="match status" value="1"/>
</dbReference>
<dbReference type="PANTHER" id="PTHR30349:SF64">
    <property type="entry name" value="PROPHAGE INTEGRASE INTD-RELATED"/>
    <property type="match status" value="1"/>
</dbReference>
<dbReference type="SUPFAM" id="SSF56349">
    <property type="entry name" value="DNA breaking-rejoining enzymes"/>
    <property type="match status" value="1"/>
</dbReference>
<gene>
    <name evidence="6" type="ORF">E4Q08_12155</name>
</gene>
<keyword evidence="3" id="KW-0238">DNA-binding</keyword>
<dbReference type="InterPro" id="IPR010998">
    <property type="entry name" value="Integrase_recombinase_N"/>
</dbReference>
<dbReference type="InterPro" id="IPR011010">
    <property type="entry name" value="DNA_brk_join_enz"/>
</dbReference>
<evidence type="ECO:0000313" key="6">
    <source>
        <dbReference type="EMBL" id="NMQ05958.1"/>
    </source>
</evidence>
<accession>A0ABX1TC38</accession>
<dbReference type="InterPro" id="IPR013762">
    <property type="entry name" value="Integrase-like_cat_sf"/>
</dbReference>
<organism evidence="6 7">
    <name type="scientific">Candidatus Accumulibacter contiguus</name>
    <dbReference type="NCBI Taxonomy" id="2954381"/>
    <lineage>
        <taxon>Bacteria</taxon>
        <taxon>Pseudomonadati</taxon>
        <taxon>Pseudomonadota</taxon>
        <taxon>Betaproteobacteria</taxon>
        <taxon>Candidatus Accumulibacter</taxon>
    </lineage>
</organism>
<comment type="caution">
    <text evidence="6">The sequence shown here is derived from an EMBL/GenBank/DDBJ whole genome shotgun (WGS) entry which is preliminary data.</text>
</comment>
<dbReference type="InterPro" id="IPR002104">
    <property type="entry name" value="Integrase_catalytic"/>
</dbReference>
<sequence length="291" mass="33241">MMTDWYQKSMNALALNGKAGRTQEAYSRALRMLCEFHGGKSPEEISEAELETYFLHRRNVDHWSANTLRICYCGIRFYFVKVLQRDWNLFNFLRAKSESRLPAVLSREEVRALLACVRTPHNRAYLSTVYACGLRLQEALYLEVSDIDSDRMMIHVHRGKGAKDRFVPLPRATLETLRQHWRSHRHPQLLFPAYGRDSRSATSATTPMAISSVQGALRSAKSQAGITKRAVSVHTLRHSYATHLLEAGVNLRVIQQNLGHTSLETTMVYLHLTSKGQEEAVARINELMDDL</sequence>
<dbReference type="Pfam" id="PF13495">
    <property type="entry name" value="Phage_int_SAM_4"/>
    <property type="match status" value="1"/>
</dbReference>
<evidence type="ECO:0000256" key="1">
    <source>
        <dbReference type="ARBA" id="ARBA00008857"/>
    </source>
</evidence>